<sequence length="183" mass="19835">MLFVKKIWKRAVLSENNCTVHKKAGPRFHEILSLLLSTSHPPIMRLLVHVLALVSAVFAADAWYGGGGHSQPSSTPWTGYVCPDNDKYGHAKVSWGSDSPPYSGSMFGCTYRTGYGVGTHACEFYVNNGRGPSGQDSRCPSIATHYSGRKKRSPSPAAPPVPGDLYATRNIIRGSREAAELAR</sequence>
<comment type="caution">
    <text evidence="2">The sequence shown here is derived from an EMBL/GenBank/DDBJ whole genome shotgun (WGS) entry which is preliminary data.</text>
</comment>
<evidence type="ECO:0000313" key="2">
    <source>
        <dbReference type="EMBL" id="KAK0482763.1"/>
    </source>
</evidence>
<name>A0AA39PEG8_9AGAR</name>
<protein>
    <submittedName>
        <fullName evidence="2">Uncharacterized protein</fullName>
    </submittedName>
</protein>
<accession>A0AA39PEG8</accession>
<dbReference type="Proteomes" id="UP001175227">
    <property type="component" value="Unassembled WGS sequence"/>
</dbReference>
<dbReference type="EMBL" id="JAUEPR010000007">
    <property type="protein sequence ID" value="KAK0482763.1"/>
    <property type="molecule type" value="Genomic_DNA"/>
</dbReference>
<reference evidence="2" key="1">
    <citation type="submission" date="2023-06" db="EMBL/GenBank/DDBJ databases">
        <authorList>
            <consortium name="Lawrence Berkeley National Laboratory"/>
            <person name="Ahrendt S."/>
            <person name="Sahu N."/>
            <person name="Indic B."/>
            <person name="Wong-Bajracharya J."/>
            <person name="Merenyi Z."/>
            <person name="Ke H.-M."/>
            <person name="Monk M."/>
            <person name="Kocsube S."/>
            <person name="Drula E."/>
            <person name="Lipzen A."/>
            <person name="Balint B."/>
            <person name="Henrissat B."/>
            <person name="Andreopoulos B."/>
            <person name="Martin F.M."/>
            <person name="Harder C.B."/>
            <person name="Rigling D."/>
            <person name="Ford K.L."/>
            <person name="Foster G.D."/>
            <person name="Pangilinan J."/>
            <person name="Papanicolaou A."/>
            <person name="Barry K."/>
            <person name="LaButti K."/>
            <person name="Viragh M."/>
            <person name="Koriabine M."/>
            <person name="Yan M."/>
            <person name="Riley R."/>
            <person name="Champramary S."/>
            <person name="Plett K.L."/>
            <person name="Tsai I.J."/>
            <person name="Slot J."/>
            <person name="Sipos G."/>
            <person name="Plett J."/>
            <person name="Nagy L.G."/>
            <person name="Grigoriev I.V."/>
        </authorList>
    </citation>
    <scope>NUCLEOTIDE SEQUENCE</scope>
    <source>
        <strain evidence="2">ICMP 16352</strain>
    </source>
</reference>
<organism evidence="2 3">
    <name type="scientific">Armillaria novae-zelandiae</name>
    <dbReference type="NCBI Taxonomy" id="153914"/>
    <lineage>
        <taxon>Eukaryota</taxon>
        <taxon>Fungi</taxon>
        <taxon>Dikarya</taxon>
        <taxon>Basidiomycota</taxon>
        <taxon>Agaricomycotina</taxon>
        <taxon>Agaricomycetes</taxon>
        <taxon>Agaricomycetidae</taxon>
        <taxon>Agaricales</taxon>
        <taxon>Marasmiineae</taxon>
        <taxon>Physalacriaceae</taxon>
        <taxon>Armillaria</taxon>
    </lineage>
</organism>
<keyword evidence="3" id="KW-1185">Reference proteome</keyword>
<gene>
    <name evidence="2" type="ORF">IW261DRAFT_1051930</name>
</gene>
<evidence type="ECO:0000313" key="3">
    <source>
        <dbReference type="Proteomes" id="UP001175227"/>
    </source>
</evidence>
<feature type="region of interest" description="Disordered" evidence="1">
    <location>
        <begin position="145"/>
        <end position="165"/>
    </location>
</feature>
<proteinExistence type="predicted"/>
<dbReference type="AlphaFoldDB" id="A0AA39PEG8"/>
<evidence type="ECO:0000256" key="1">
    <source>
        <dbReference type="SAM" id="MobiDB-lite"/>
    </source>
</evidence>